<feature type="domain" description="BTB" evidence="1">
    <location>
        <begin position="24"/>
        <end position="84"/>
    </location>
</feature>
<keyword evidence="3" id="KW-1185">Reference proteome</keyword>
<comment type="caution">
    <text evidence="2">The sequence shown here is derived from an EMBL/GenBank/DDBJ whole genome shotgun (WGS) entry which is preliminary data.</text>
</comment>
<dbReference type="InterPro" id="IPR011333">
    <property type="entry name" value="SKP1/BTB/POZ_sf"/>
</dbReference>
<dbReference type="SUPFAM" id="SSF54695">
    <property type="entry name" value="POZ domain"/>
    <property type="match status" value="1"/>
</dbReference>
<reference evidence="2 3" key="1">
    <citation type="journal article" date="2018" name="PLoS Pathog.">
        <title>Evolution of structural diversity of trichothecenes, a family of toxins produced by plant pathogenic and entomopathogenic fungi.</title>
        <authorList>
            <person name="Proctor R.H."/>
            <person name="McCormick S.P."/>
            <person name="Kim H.S."/>
            <person name="Cardoza R.E."/>
            <person name="Stanley A.M."/>
            <person name="Lindo L."/>
            <person name="Kelly A."/>
            <person name="Brown D.W."/>
            <person name="Lee T."/>
            <person name="Vaughan M.M."/>
            <person name="Alexander N.J."/>
            <person name="Busman M."/>
            <person name="Gutierrez S."/>
        </authorList>
    </citation>
    <scope>NUCLEOTIDE SEQUENCE [LARGE SCALE GENOMIC DNA]</scope>
    <source>
        <strain evidence="2 3">NRRL 13405</strain>
    </source>
</reference>
<gene>
    <name evidence="2" type="ORF">FIE12Z_7979</name>
</gene>
<organism evidence="2 3">
    <name type="scientific">Fusarium flagelliforme</name>
    <dbReference type="NCBI Taxonomy" id="2675880"/>
    <lineage>
        <taxon>Eukaryota</taxon>
        <taxon>Fungi</taxon>
        <taxon>Dikarya</taxon>
        <taxon>Ascomycota</taxon>
        <taxon>Pezizomycotina</taxon>
        <taxon>Sordariomycetes</taxon>
        <taxon>Hypocreomycetidae</taxon>
        <taxon>Hypocreales</taxon>
        <taxon>Nectriaceae</taxon>
        <taxon>Fusarium</taxon>
        <taxon>Fusarium incarnatum-equiseti species complex</taxon>
    </lineage>
</organism>
<dbReference type="PROSITE" id="PS50097">
    <property type="entry name" value="BTB"/>
    <property type="match status" value="1"/>
</dbReference>
<dbReference type="Pfam" id="PF00651">
    <property type="entry name" value="BTB"/>
    <property type="match status" value="1"/>
</dbReference>
<dbReference type="Gene3D" id="3.30.710.10">
    <property type="entry name" value="Potassium Channel Kv1.1, Chain A"/>
    <property type="match status" value="1"/>
</dbReference>
<dbReference type="CDD" id="cd18186">
    <property type="entry name" value="BTB_POZ_ZBTB_KLHL-like"/>
    <property type="match status" value="1"/>
</dbReference>
<accession>A0A395MKB3</accession>
<dbReference type="InterPro" id="IPR000210">
    <property type="entry name" value="BTB/POZ_dom"/>
</dbReference>
<proteinExistence type="predicted"/>
<evidence type="ECO:0000313" key="2">
    <source>
        <dbReference type="EMBL" id="RFN47783.1"/>
    </source>
</evidence>
<name>A0A395MKB3_9HYPO</name>
<dbReference type="SMART" id="SM00225">
    <property type="entry name" value="BTB"/>
    <property type="match status" value="1"/>
</dbReference>
<dbReference type="AlphaFoldDB" id="A0A395MKB3"/>
<dbReference type="EMBL" id="PXXK01000235">
    <property type="protein sequence ID" value="RFN47783.1"/>
    <property type="molecule type" value="Genomic_DNA"/>
</dbReference>
<sequence length="249" mass="28739">MGGIEIILGFHESFQSLYNNEDFSDLTVKCQDTQIKVHKVILACHSDHFKKMFTGEWKERTEKVIEIKDFEPLVVEAMLRFMYSFNYVGSQQKDSLFHAKVGEIADYYMVDTLKNMAAENFRSTAGWIASREELVALIEYMYKSPDLGLCDPILDRVTEKIDFLLEQDWFHDVMVSVPEFAATLVRRVHKRNPMVYRCYNCDVAMPWSSMGNNPTNCYQCNAMVRWGDADGRLHSNTLFILSVPPPTSA</sequence>
<evidence type="ECO:0000259" key="1">
    <source>
        <dbReference type="PROSITE" id="PS50097"/>
    </source>
</evidence>
<dbReference type="PANTHER" id="PTHR24413">
    <property type="entry name" value="SPECKLE-TYPE POZ PROTEIN"/>
    <property type="match status" value="1"/>
</dbReference>
<dbReference type="Proteomes" id="UP000265631">
    <property type="component" value="Unassembled WGS sequence"/>
</dbReference>
<dbReference type="STRING" id="2594813.A0A395MKB3"/>
<protein>
    <recommendedName>
        <fullName evidence="1">BTB domain-containing protein</fullName>
    </recommendedName>
</protein>
<evidence type="ECO:0000313" key="3">
    <source>
        <dbReference type="Proteomes" id="UP000265631"/>
    </source>
</evidence>